<name>A0A955I5J0_9BACT</name>
<accession>A0A955I5J0</accession>
<dbReference type="Proteomes" id="UP000760819">
    <property type="component" value="Unassembled WGS sequence"/>
</dbReference>
<sequence length="106" mass="12064">DYEYNYNYGIYAVLTPQEAWNKVQLGGGALVLIQPQTADYFSPSPVLNVTRFVTSAPDVELGYWEPTVSDSNLYAYPIYIFRGRAELADNKPPAQFVFYVDALRRI</sequence>
<feature type="non-terminal residue" evidence="1">
    <location>
        <position position="1"/>
    </location>
</feature>
<dbReference type="AlphaFoldDB" id="A0A955I5J0"/>
<comment type="caution">
    <text evidence="1">The sequence shown here is derived from an EMBL/GenBank/DDBJ whole genome shotgun (WGS) entry which is preliminary data.</text>
</comment>
<protein>
    <submittedName>
        <fullName evidence="1">Uncharacterized protein</fullName>
    </submittedName>
</protein>
<evidence type="ECO:0000313" key="1">
    <source>
        <dbReference type="EMBL" id="MCA9378922.1"/>
    </source>
</evidence>
<evidence type="ECO:0000313" key="2">
    <source>
        <dbReference type="Proteomes" id="UP000760819"/>
    </source>
</evidence>
<reference evidence="1" key="1">
    <citation type="submission" date="2020-04" db="EMBL/GenBank/DDBJ databases">
        <authorList>
            <person name="Zhang T."/>
        </authorList>
    </citation>
    <scope>NUCLEOTIDE SEQUENCE</scope>
    <source>
        <strain evidence="1">HKST-UBA12</strain>
    </source>
</reference>
<proteinExistence type="predicted"/>
<organism evidence="1 2">
    <name type="scientific">Candidatus Dojkabacteria bacterium</name>
    <dbReference type="NCBI Taxonomy" id="2099670"/>
    <lineage>
        <taxon>Bacteria</taxon>
        <taxon>Candidatus Dojkabacteria</taxon>
    </lineage>
</organism>
<reference evidence="1" key="2">
    <citation type="journal article" date="2021" name="Microbiome">
        <title>Successional dynamics and alternative stable states in a saline activated sludge microbial community over 9 years.</title>
        <authorList>
            <person name="Wang Y."/>
            <person name="Ye J."/>
            <person name="Ju F."/>
            <person name="Liu L."/>
            <person name="Boyd J.A."/>
            <person name="Deng Y."/>
            <person name="Parks D.H."/>
            <person name="Jiang X."/>
            <person name="Yin X."/>
            <person name="Woodcroft B.J."/>
            <person name="Tyson G.W."/>
            <person name="Hugenholtz P."/>
            <person name="Polz M.F."/>
            <person name="Zhang T."/>
        </authorList>
    </citation>
    <scope>NUCLEOTIDE SEQUENCE</scope>
    <source>
        <strain evidence="1">HKST-UBA12</strain>
    </source>
</reference>
<gene>
    <name evidence="1" type="ORF">KC640_00700</name>
</gene>
<dbReference type="EMBL" id="JAGQLI010000035">
    <property type="protein sequence ID" value="MCA9378922.1"/>
    <property type="molecule type" value="Genomic_DNA"/>
</dbReference>